<keyword evidence="5" id="KW-1185">Reference proteome</keyword>
<keyword evidence="3" id="KW-1133">Transmembrane helix</keyword>
<dbReference type="GO" id="GO:0016020">
    <property type="term" value="C:membrane"/>
    <property type="evidence" value="ECO:0007669"/>
    <property type="project" value="UniProtKB-SubCell"/>
</dbReference>
<evidence type="ECO:0000313" key="4">
    <source>
        <dbReference type="EMBL" id="MBK3427380.1"/>
    </source>
</evidence>
<evidence type="ECO:0000256" key="2">
    <source>
        <dbReference type="ARBA" id="ARBA00022692"/>
    </source>
</evidence>
<keyword evidence="2" id="KW-0812">Transmembrane</keyword>
<evidence type="ECO:0000256" key="1">
    <source>
        <dbReference type="ARBA" id="ARBA00004167"/>
    </source>
</evidence>
<name>A0A7Z0CTF4_9CORY</name>
<keyword evidence="4" id="KW-0808">Transferase</keyword>
<reference evidence="4 5" key="1">
    <citation type="submission" date="2020-12" db="EMBL/GenBank/DDBJ databases">
        <title>Draft genome sequence of the commensal strain Corynebacterium tuberculostearicum MFP09/CIP 102622 isolated from human skin.</title>
        <authorList>
            <person name="Boukerb A.M."/>
            <person name="Janvier X."/>
            <person name="Feuilloley M.G.J."/>
            <person name="Groboillot A."/>
        </authorList>
    </citation>
    <scope>NUCLEOTIDE SEQUENCE [LARGE SCALE GENOMIC DNA]</scope>
    <source>
        <strain evidence="4 5">CIP 102622</strain>
    </source>
</reference>
<dbReference type="GeneID" id="78320530"/>
<dbReference type="Pfam" id="PF13704">
    <property type="entry name" value="Glyco_tranf_2_4"/>
    <property type="match status" value="1"/>
</dbReference>
<dbReference type="EMBL" id="JAEHFL010000002">
    <property type="protein sequence ID" value="MBK3427380.1"/>
    <property type="molecule type" value="Genomic_DNA"/>
</dbReference>
<dbReference type="GO" id="GO:0005737">
    <property type="term" value="C:cytoplasm"/>
    <property type="evidence" value="ECO:0007669"/>
    <property type="project" value="TreeGrafter"/>
</dbReference>
<sequence length="257" mass="29816">MELHILTMSRGDAPRLRDWILYHHEIGFNYFHIILDAPNDESENVLKEISAVVPLNLDITVKEANGSYFDNLSPEEKWTEVKKWRSENAEYIENSGLPIVDPLSDRQYKYLPEKLAELKESFPEDWVAVIDVDEYIALPSASTLKSIIKNAKSPRLRLLNFNFDMSNWTPDQLVRNQVHRWAREDIVEYGKGWDKRVKSIVKISEALPMSSVHSISRGSFERLPEETARLHHYKHPNQSLGLEYSVLDSTIAPETRK</sequence>
<dbReference type="RefSeq" id="WP_179386803.1">
    <property type="nucleotide sequence ID" value="NZ_CP068156.1"/>
</dbReference>
<accession>A0A7Z0CTF4</accession>
<evidence type="ECO:0000256" key="3">
    <source>
        <dbReference type="ARBA" id="ARBA00022989"/>
    </source>
</evidence>
<protein>
    <submittedName>
        <fullName evidence="4">Glycosyltransferase family 2 protein</fullName>
    </submittedName>
</protein>
<proteinExistence type="predicted"/>
<dbReference type="AlphaFoldDB" id="A0A7Z0CTF4"/>
<gene>
    <name evidence="4" type="ORF">JDP02_02485</name>
</gene>
<comment type="subcellular location">
    <subcellularLocation>
        <location evidence="1">Membrane</location>
        <topology evidence="1">Single-pass membrane protein</topology>
    </subcellularLocation>
</comment>
<comment type="caution">
    <text evidence="4">The sequence shown here is derived from an EMBL/GenBank/DDBJ whole genome shotgun (WGS) entry which is preliminary data.</text>
</comment>
<keyword evidence="3" id="KW-0472">Membrane</keyword>
<dbReference type="PANTHER" id="PTHR21461:SF69">
    <property type="entry name" value="GLYCOSYLTRANSFERASE FAMILY 92 PROTEIN"/>
    <property type="match status" value="1"/>
</dbReference>
<organism evidence="4 5">
    <name type="scientific">Corynebacterium tuberculostearicum</name>
    <dbReference type="NCBI Taxonomy" id="38304"/>
    <lineage>
        <taxon>Bacteria</taxon>
        <taxon>Bacillati</taxon>
        <taxon>Actinomycetota</taxon>
        <taxon>Actinomycetes</taxon>
        <taxon>Mycobacteriales</taxon>
        <taxon>Corynebacteriaceae</taxon>
        <taxon>Corynebacterium</taxon>
    </lineage>
</organism>
<dbReference type="PANTHER" id="PTHR21461">
    <property type="entry name" value="GLYCOSYLTRANSFERASE FAMILY 92 PROTEIN"/>
    <property type="match status" value="1"/>
</dbReference>
<dbReference type="Proteomes" id="UP000603369">
    <property type="component" value="Unassembled WGS sequence"/>
</dbReference>
<evidence type="ECO:0000313" key="5">
    <source>
        <dbReference type="Proteomes" id="UP000603369"/>
    </source>
</evidence>
<dbReference type="GO" id="GO:0016757">
    <property type="term" value="F:glycosyltransferase activity"/>
    <property type="evidence" value="ECO:0007669"/>
    <property type="project" value="TreeGrafter"/>
</dbReference>